<evidence type="ECO:0000313" key="3">
    <source>
        <dbReference type="Proteomes" id="UP000507222"/>
    </source>
</evidence>
<keyword evidence="4" id="KW-1185">Reference proteome</keyword>
<accession>A0A6J5VP50</accession>
<sequence>MFGLSKSELSLGWVEAAGLLLSLLEGSEQKDKILVIQRHQCGTNQALSNVKVKAKLGKLGECLSRVSG</sequence>
<dbReference type="EMBL" id="CAEKDK010000008">
    <property type="protein sequence ID" value="CAB4289427.1"/>
    <property type="molecule type" value="Genomic_DNA"/>
</dbReference>
<reference evidence="1 3" key="2">
    <citation type="submission" date="2020-05" db="EMBL/GenBank/DDBJ databases">
        <authorList>
            <person name="Campoy J."/>
            <person name="Schneeberger K."/>
            <person name="Spophaly S."/>
        </authorList>
    </citation>
    <scope>NUCLEOTIDE SEQUENCE [LARGE SCALE GENOMIC DNA]</scope>
    <source>
        <strain evidence="1">PruArmRojPasFocal</strain>
    </source>
</reference>
<proteinExistence type="predicted"/>
<evidence type="ECO:0000313" key="1">
    <source>
        <dbReference type="EMBL" id="CAB4289427.1"/>
    </source>
</evidence>
<dbReference type="AlphaFoldDB" id="A0A6J5VP50"/>
<organism evidence="1 3">
    <name type="scientific">Prunus armeniaca</name>
    <name type="common">Apricot</name>
    <name type="synonym">Armeniaca vulgaris</name>
    <dbReference type="NCBI Taxonomy" id="36596"/>
    <lineage>
        <taxon>Eukaryota</taxon>
        <taxon>Viridiplantae</taxon>
        <taxon>Streptophyta</taxon>
        <taxon>Embryophyta</taxon>
        <taxon>Tracheophyta</taxon>
        <taxon>Spermatophyta</taxon>
        <taxon>Magnoliopsida</taxon>
        <taxon>eudicotyledons</taxon>
        <taxon>Gunneridae</taxon>
        <taxon>Pentapetalae</taxon>
        <taxon>rosids</taxon>
        <taxon>fabids</taxon>
        <taxon>Rosales</taxon>
        <taxon>Rosaceae</taxon>
        <taxon>Amygdaloideae</taxon>
        <taxon>Amygdaleae</taxon>
        <taxon>Prunus</taxon>
    </lineage>
</organism>
<evidence type="ECO:0000313" key="4">
    <source>
        <dbReference type="Proteomes" id="UP000507245"/>
    </source>
</evidence>
<gene>
    <name evidence="1" type="ORF">CURHAP_LOCUS48124</name>
    <name evidence="2" type="ORF">ORAREDHAP_LOCUS47568</name>
</gene>
<evidence type="ECO:0000313" key="2">
    <source>
        <dbReference type="EMBL" id="CAB4319833.1"/>
    </source>
</evidence>
<dbReference type="Proteomes" id="UP000507222">
    <property type="component" value="Unassembled WGS sequence"/>
</dbReference>
<protein>
    <submittedName>
        <fullName evidence="1">Uncharacterized protein</fullName>
    </submittedName>
</protein>
<reference evidence="4" key="1">
    <citation type="journal article" date="2020" name="Genome Biol.">
        <title>Gamete binning: chromosome-level and haplotype-resolved genome assembly enabled by high-throughput single-cell sequencing of gamete genomes.</title>
        <authorList>
            <person name="Campoy J.A."/>
            <person name="Sun H."/>
            <person name="Goel M."/>
            <person name="Jiao W.-B."/>
            <person name="Folz-Donahue K."/>
            <person name="Wang N."/>
            <person name="Rubio M."/>
            <person name="Liu C."/>
            <person name="Kukat C."/>
            <person name="Ruiz D."/>
            <person name="Huettel B."/>
            <person name="Schneeberger K."/>
        </authorList>
    </citation>
    <scope>NUCLEOTIDE SEQUENCE [LARGE SCALE GENOMIC DNA]</scope>
    <source>
        <strain evidence="4">cv. Rojo Pasion</strain>
    </source>
</reference>
<dbReference type="Proteomes" id="UP000507245">
    <property type="component" value="Unassembled WGS sequence"/>
</dbReference>
<name>A0A6J5VP50_PRUAR</name>
<dbReference type="EMBL" id="CAEKKB010000008">
    <property type="protein sequence ID" value="CAB4319833.1"/>
    <property type="molecule type" value="Genomic_DNA"/>
</dbReference>